<evidence type="ECO:0000313" key="2">
    <source>
        <dbReference type="EMBL" id="KAK3291941.1"/>
    </source>
</evidence>
<organism evidence="2 3">
    <name type="scientific">Chaetomium fimeti</name>
    <dbReference type="NCBI Taxonomy" id="1854472"/>
    <lineage>
        <taxon>Eukaryota</taxon>
        <taxon>Fungi</taxon>
        <taxon>Dikarya</taxon>
        <taxon>Ascomycota</taxon>
        <taxon>Pezizomycotina</taxon>
        <taxon>Sordariomycetes</taxon>
        <taxon>Sordariomycetidae</taxon>
        <taxon>Sordariales</taxon>
        <taxon>Chaetomiaceae</taxon>
        <taxon>Chaetomium</taxon>
    </lineage>
</organism>
<dbReference type="GeneID" id="87842385"/>
<name>A0AAE0H8T1_9PEZI</name>
<keyword evidence="3" id="KW-1185">Reference proteome</keyword>
<comment type="caution">
    <text evidence="2">The sequence shown here is derived from an EMBL/GenBank/DDBJ whole genome shotgun (WGS) entry which is preliminary data.</text>
</comment>
<reference evidence="2" key="2">
    <citation type="submission" date="2023-06" db="EMBL/GenBank/DDBJ databases">
        <authorList>
            <consortium name="Lawrence Berkeley National Laboratory"/>
            <person name="Haridas S."/>
            <person name="Hensen N."/>
            <person name="Bonometti L."/>
            <person name="Westerberg I."/>
            <person name="Brannstrom I.O."/>
            <person name="Guillou S."/>
            <person name="Cros-Aarteil S."/>
            <person name="Calhoun S."/>
            <person name="Kuo A."/>
            <person name="Mondo S."/>
            <person name="Pangilinan J."/>
            <person name="Riley R."/>
            <person name="Labutti K."/>
            <person name="Andreopoulos B."/>
            <person name="Lipzen A."/>
            <person name="Chen C."/>
            <person name="Yanf M."/>
            <person name="Daum C."/>
            <person name="Ng V."/>
            <person name="Clum A."/>
            <person name="Steindorff A."/>
            <person name="Ohm R."/>
            <person name="Martin F."/>
            <person name="Silar P."/>
            <person name="Natvig D."/>
            <person name="Lalanne C."/>
            <person name="Gautier V."/>
            <person name="Ament-Velasquez S.L."/>
            <person name="Kruys A."/>
            <person name="Hutchinson M.I."/>
            <person name="Powell A.J."/>
            <person name="Barry K."/>
            <person name="Miller A.N."/>
            <person name="Grigoriev I.V."/>
            <person name="Debuchy R."/>
            <person name="Gladieux P."/>
            <person name="Thoren M.H."/>
            <person name="Johannesson H."/>
        </authorList>
    </citation>
    <scope>NUCLEOTIDE SEQUENCE</scope>
    <source>
        <strain evidence="2">CBS 168.71</strain>
    </source>
</reference>
<gene>
    <name evidence="2" type="ORF">B0H64DRAFT_420151</name>
</gene>
<sequence length="280" mass="30893">MDFKSFPSPLHVGPTKRTFDDELQQSPTAKRAKRVRPNRKDRFKEPKGDKESNGNVNEKDRMSSDNVSGTGTAWKETPIIPPMPSAFERILEAHASKSAENSQKSEPKKKVFKKNDVEKNLKKSESRNREVKKNEAKATKDTENSAEWLSATEAKHQYPFNKGTSEVPAIAGPSKIKISKKKPANEHKELTPVSNFTPTRDYTFKAGGGGSGDGEGGGGSAAAREVREKVNRSMLQSRKTLERCLGSYTVDMERAGTREEVAKYGGLAVQYAGDLFKTLG</sequence>
<feature type="compositionally biased region" description="Basic and acidic residues" evidence="1">
    <location>
        <begin position="89"/>
        <end position="143"/>
    </location>
</feature>
<dbReference type="RefSeq" id="XP_062655455.1">
    <property type="nucleotide sequence ID" value="XM_062805437.1"/>
</dbReference>
<accession>A0AAE0H8T1</accession>
<feature type="region of interest" description="Disordered" evidence="1">
    <location>
        <begin position="1"/>
        <end position="226"/>
    </location>
</feature>
<feature type="compositionally biased region" description="Gly residues" evidence="1">
    <location>
        <begin position="206"/>
        <end position="220"/>
    </location>
</feature>
<proteinExistence type="predicted"/>
<dbReference type="Proteomes" id="UP001278766">
    <property type="component" value="Unassembled WGS sequence"/>
</dbReference>
<dbReference type="AlphaFoldDB" id="A0AAE0H8T1"/>
<protein>
    <submittedName>
        <fullName evidence="2">Uncharacterized protein</fullName>
    </submittedName>
</protein>
<evidence type="ECO:0000256" key="1">
    <source>
        <dbReference type="SAM" id="MobiDB-lite"/>
    </source>
</evidence>
<dbReference type="EMBL" id="JAUEPN010000008">
    <property type="protein sequence ID" value="KAK3291941.1"/>
    <property type="molecule type" value="Genomic_DNA"/>
</dbReference>
<feature type="compositionally biased region" description="Basic and acidic residues" evidence="1">
    <location>
        <begin position="38"/>
        <end position="63"/>
    </location>
</feature>
<reference evidence="2" key="1">
    <citation type="journal article" date="2023" name="Mol. Phylogenet. Evol.">
        <title>Genome-scale phylogeny and comparative genomics of the fungal order Sordariales.</title>
        <authorList>
            <person name="Hensen N."/>
            <person name="Bonometti L."/>
            <person name="Westerberg I."/>
            <person name="Brannstrom I.O."/>
            <person name="Guillou S."/>
            <person name="Cros-Aarteil S."/>
            <person name="Calhoun S."/>
            <person name="Haridas S."/>
            <person name="Kuo A."/>
            <person name="Mondo S."/>
            <person name="Pangilinan J."/>
            <person name="Riley R."/>
            <person name="LaButti K."/>
            <person name="Andreopoulos B."/>
            <person name="Lipzen A."/>
            <person name="Chen C."/>
            <person name="Yan M."/>
            <person name="Daum C."/>
            <person name="Ng V."/>
            <person name="Clum A."/>
            <person name="Steindorff A."/>
            <person name="Ohm R.A."/>
            <person name="Martin F."/>
            <person name="Silar P."/>
            <person name="Natvig D.O."/>
            <person name="Lalanne C."/>
            <person name="Gautier V."/>
            <person name="Ament-Velasquez S.L."/>
            <person name="Kruys A."/>
            <person name="Hutchinson M.I."/>
            <person name="Powell A.J."/>
            <person name="Barry K."/>
            <person name="Miller A.N."/>
            <person name="Grigoriev I.V."/>
            <person name="Debuchy R."/>
            <person name="Gladieux P."/>
            <person name="Hiltunen Thoren M."/>
            <person name="Johannesson H."/>
        </authorList>
    </citation>
    <scope>NUCLEOTIDE SEQUENCE</scope>
    <source>
        <strain evidence="2">CBS 168.71</strain>
    </source>
</reference>
<evidence type="ECO:0000313" key="3">
    <source>
        <dbReference type="Proteomes" id="UP001278766"/>
    </source>
</evidence>